<dbReference type="SMART" id="SM00317">
    <property type="entry name" value="SET"/>
    <property type="match status" value="1"/>
</dbReference>
<dbReference type="PANTHER" id="PTHR46462:SF3">
    <property type="entry name" value="UPSET, ISOFORM A"/>
    <property type="match status" value="1"/>
</dbReference>
<dbReference type="GO" id="GO:0006325">
    <property type="term" value="P:chromatin organization"/>
    <property type="evidence" value="ECO:0007669"/>
    <property type="project" value="UniProtKB-KW"/>
</dbReference>
<dbReference type="SUPFAM" id="SSF82199">
    <property type="entry name" value="SET domain"/>
    <property type="match status" value="1"/>
</dbReference>
<feature type="domain" description="SET" evidence="2">
    <location>
        <begin position="2"/>
        <end position="99"/>
    </location>
</feature>
<dbReference type="Pfam" id="PF00856">
    <property type="entry name" value="SET"/>
    <property type="match status" value="1"/>
</dbReference>
<evidence type="ECO:0000256" key="1">
    <source>
        <dbReference type="ARBA" id="ARBA00022853"/>
    </source>
</evidence>
<dbReference type="EMBL" id="JABSTV010001246">
    <property type="protein sequence ID" value="KAH7976934.1"/>
    <property type="molecule type" value="Genomic_DNA"/>
</dbReference>
<evidence type="ECO:0000313" key="3">
    <source>
        <dbReference type="EMBL" id="KAH7976934.1"/>
    </source>
</evidence>
<keyword evidence="1" id="KW-0156">Chromatin regulator</keyword>
<proteinExistence type="predicted"/>
<evidence type="ECO:0000313" key="4">
    <source>
        <dbReference type="Proteomes" id="UP000821837"/>
    </source>
</evidence>
<dbReference type="Proteomes" id="UP000821837">
    <property type="component" value="Chromosome 10"/>
</dbReference>
<gene>
    <name evidence="3" type="ORF">HPB52_021747</name>
</gene>
<dbReference type="CDD" id="cd10529">
    <property type="entry name" value="SET_SETD5-like"/>
    <property type="match status" value="1"/>
</dbReference>
<dbReference type="GO" id="GO:0070210">
    <property type="term" value="C:Rpd3L-Expanded complex"/>
    <property type="evidence" value="ECO:0007669"/>
    <property type="project" value="TreeGrafter"/>
</dbReference>
<evidence type="ECO:0000259" key="2">
    <source>
        <dbReference type="SMART" id="SM00317"/>
    </source>
</evidence>
<keyword evidence="4" id="KW-1185">Reference proteome</keyword>
<dbReference type="InterPro" id="IPR046341">
    <property type="entry name" value="SET_dom_sf"/>
</dbReference>
<dbReference type="GO" id="GO:0008170">
    <property type="term" value="F:N-methyltransferase activity"/>
    <property type="evidence" value="ECO:0007669"/>
    <property type="project" value="UniProtKB-ARBA"/>
</dbReference>
<dbReference type="AlphaFoldDB" id="A0A9D4QFP3"/>
<comment type="caution">
    <text evidence="3">The sequence shown here is derived from an EMBL/GenBank/DDBJ whole genome shotgun (WGS) entry which is preliminary data.</text>
</comment>
<sequence>MQPLGAGRVGTTLQAVVGTERLYPCVLFYKGWAGDEDGVCVDARIYGNEARFVRRSCRPSARVVHTLQGGLLRLYLVADRDLAPAEEITIPFDFDYRHW</sequence>
<reference evidence="3" key="1">
    <citation type="journal article" date="2020" name="Cell">
        <title>Large-Scale Comparative Analyses of Tick Genomes Elucidate Their Genetic Diversity and Vector Capacities.</title>
        <authorList>
            <consortium name="Tick Genome and Microbiome Consortium (TIGMIC)"/>
            <person name="Jia N."/>
            <person name="Wang J."/>
            <person name="Shi W."/>
            <person name="Du L."/>
            <person name="Sun Y."/>
            <person name="Zhan W."/>
            <person name="Jiang J.F."/>
            <person name="Wang Q."/>
            <person name="Zhang B."/>
            <person name="Ji P."/>
            <person name="Bell-Sakyi L."/>
            <person name="Cui X.M."/>
            <person name="Yuan T.T."/>
            <person name="Jiang B.G."/>
            <person name="Yang W.F."/>
            <person name="Lam T.T."/>
            <person name="Chang Q.C."/>
            <person name="Ding S.J."/>
            <person name="Wang X.J."/>
            <person name="Zhu J.G."/>
            <person name="Ruan X.D."/>
            <person name="Zhao L."/>
            <person name="Wei J.T."/>
            <person name="Ye R.Z."/>
            <person name="Que T.C."/>
            <person name="Du C.H."/>
            <person name="Zhou Y.H."/>
            <person name="Cheng J.X."/>
            <person name="Dai P.F."/>
            <person name="Guo W.B."/>
            <person name="Han X.H."/>
            <person name="Huang E.J."/>
            <person name="Li L.F."/>
            <person name="Wei W."/>
            <person name="Gao Y.C."/>
            <person name="Liu J.Z."/>
            <person name="Shao H.Z."/>
            <person name="Wang X."/>
            <person name="Wang C.C."/>
            <person name="Yang T.C."/>
            <person name="Huo Q.B."/>
            <person name="Li W."/>
            <person name="Chen H.Y."/>
            <person name="Chen S.E."/>
            <person name="Zhou L.G."/>
            <person name="Ni X.B."/>
            <person name="Tian J.H."/>
            <person name="Sheng Y."/>
            <person name="Liu T."/>
            <person name="Pan Y.S."/>
            <person name="Xia L.Y."/>
            <person name="Li J."/>
            <person name="Zhao F."/>
            <person name="Cao W.C."/>
        </authorList>
    </citation>
    <scope>NUCLEOTIDE SEQUENCE</scope>
    <source>
        <strain evidence="3">Rsan-2018</strain>
    </source>
</reference>
<dbReference type="GO" id="GO:0034967">
    <property type="term" value="C:Set3 complex"/>
    <property type="evidence" value="ECO:0007669"/>
    <property type="project" value="TreeGrafter"/>
</dbReference>
<dbReference type="InterPro" id="IPR001214">
    <property type="entry name" value="SET_dom"/>
</dbReference>
<organism evidence="3 4">
    <name type="scientific">Rhipicephalus sanguineus</name>
    <name type="common">Brown dog tick</name>
    <name type="synonym">Ixodes sanguineus</name>
    <dbReference type="NCBI Taxonomy" id="34632"/>
    <lineage>
        <taxon>Eukaryota</taxon>
        <taxon>Metazoa</taxon>
        <taxon>Ecdysozoa</taxon>
        <taxon>Arthropoda</taxon>
        <taxon>Chelicerata</taxon>
        <taxon>Arachnida</taxon>
        <taxon>Acari</taxon>
        <taxon>Parasitiformes</taxon>
        <taxon>Ixodida</taxon>
        <taxon>Ixodoidea</taxon>
        <taxon>Ixodidae</taxon>
        <taxon>Rhipicephalinae</taxon>
        <taxon>Rhipicephalus</taxon>
        <taxon>Rhipicephalus</taxon>
    </lineage>
</organism>
<dbReference type="GO" id="GO:0008757">
    <property type="term" value="F:S-adenosylmethionine-dependent methyltransferase activity"/>
    <property type="evidence" value="ECO:0007669"/>
    <property type="project" value="UniProtKB-ARBA"/>
</dbReference>
<dbReference type="VEuPathDB" id="VectorBase:RSAN_047187"/>
<dbReference type="GO" id="GO:0006355">
    <property type="term" value="P:regulation of DNA-templated transcription"/>
    <property type="evidence" value="ECO:0007669"/>
    <property type="project" value="TreeGrafter"/>
</dbReference>
<dbReference type="GO" id="GO:0008276">
    <property type="term" value="F:protein methyltransferase activity"/>
    <property type="evidence" value="ECO:0007669"/>
    <property type="project" value="UniProtKB-ARBA"/>
</dbReference>
<dbReference type="Gene3D" id="2.170.270.10">
    <property type="entry name" value="SET domain"/>
    <property type="match status" value="1"/>
</dbReference>
<reference evidence="3" key="2">
    <citation type="submission" date="2021-09" db="EMBL/GenBank/DDBJ databases">
        <authorList>
            <person name="Jia N."/>
            <person name="Wang J."/>
            <person name="Shi W."/>
            <person name="Du L."/>
            <person name="Sun Y."/>
            <person name="Zhan W."/>
            <person name="Jiang J."/>
            <person name="Wang Q."/>
            <person name="Zhang B."/>
            <person name="Ji P."/>
            <person name="Sakyi L.B."/>
            <person name="Cui X."/>
            <person name="Yuan T."/>
            <person name="Jiang B."/>
            <person name="Yang W."/>
            <person name="Lam T.T.-Y."/>
            <person name="Chang Q."/>
            <person name="Ding S."/>
            <person name="Wang X."/>
            <person name="Zhu J."/>
            <person name="Ruan X."/>
            <person name="Zhao L."/>
            <person name="Wei J."/>
            <person name="Que T."/>
            <person name="Du C."/>
            <person name="Cheng J."/>
            <person name="Dai P."/>
            <person name="Han X."/>
            <person name="Huang E."/>
            <person name="Gao Y."/>
            <person name="Liu J."/>
            <person name="Shao H."/>
            <person name="Ye R."/>
            <person name="Li L."/>
            <person name="Wei W."/>
            <person name="Wang X."/>
            <person name="Wang C."/>
            <person name="Huo Q."/>
            <person name="Li W."/>
            <person name="Guo W."/>
            <person name="Chen H."/>
            <person name="Chen S."/>
            <person name="Zhou L."/>
            <person name="Zhou L."/>
            <person name="Ni X."/>
            <person name="Tian J."/>
            <person name="Zhou Y."/>
            <person name="Sheng Y."/>
            <person name="Liu T."/>
            <person name="Pan Y."/>
            <person name="Xia L."/>
            <person name="Li J."/>
            <person name="Zhao F."/>
            <person name="Cao W."/>
        </authorList>
    </citation>
    <scope>NUCLEOTIDE SEQUENCE</scope>
    <source>
        <strain evidence="3">Rsan-2018</strain>
        <tissue evidence="3">Larvae</tissue>
    </source>
</reference>
<name>A0A9D4QFP3_RHISA</name>
<dbReference type="PANTHER" id="PTHR46462">
    <property type="entry name" value="UPSET, ISOFORM A"/>
    <property type="match status" value="1"/>
</dbReference>
<accession>A0A9D4QFP3</accession>
<protein>
    <recommendedName>
        <fullName evidence="2">SET domain-containing protein</fullName>
    </recommendedName>
</protein>